<dbReference type="Proteomes" id="UP001258315">
    <property type="component" value="Unassembled WGS sequence"/>
</dbReference>
<keyword evidence="1" id="KW-0732">Signal</keyword>
<dbReference type="RefSeq" id="WP_311953519.1">
    <property type="nucleotide sequence ID" value="NZ_JAVLVU010000001.1"/>
</dbReference>
<reference evidence="3" key="1">
    <citation type="submission" date="2023-07" db="EMBL/GenBank/DDBJ databases">
        <title>Functional and genomic diversity of the sorghum phyllosphere microbiome.</title>
        <authorList>
            <person name="Shade A."/>
        </authorList>
    </citation>
    <scope>NUCLEOTIDE SEQUENCE [LARGE SCALE GENOMIC DNA]</scope>
    <source>
        <strain evidence="3">SORGH_AS_0422</strain>
    </source>
</reference>
<keyword evidence="3" id="KW-1185">Reference proteome</keyword>
<organism evidence="2 3">
    <name type="scientific">Mucilaginibacter terrae</name>
    <dbReference type="NCBI Taxonomy" id="1955052"/>
    <lineage>
        <taxon>Bacteria</taxon>
        <taxon>Pseudomonadati</taxon>
        <taxon>Bacteroidota</taxon>
        <taxon>Sphingobacteriia</taxon>
        <taxon>Sphingobacteriales</taxon>
        <taxon>Sphingobacteriaceae</taxon>
        <taxon>Mucilaginibacter</taxon>
    </lineage>
</organism>
<name>A0ABU3GZM9_9SPHI</name>
<dbReference type="EMBL" id="JAVLVU010000001">
    <property type="protein sequence ID" value="MDT3405227.1"/>
    <property type="molecule type" value="Genomic_DNA"/>
</dbReference>
<feature type="signal peptide" evidence="1">
    <location>
        <begin position="1"/>
        <end position="21"/>
    </location>
</feature>
<evidence type="ECO:0000313" key="3">
    <source>
        <dbReference type="Proteomes" id="UP001258315"/>
    </source>
</evidence>
<gene>
    <name evidence="2" type="ORF">QE417_004299</name>
</gene>
<accession>A0ABU3GZM9</accession>
<sequence length="218" mass="24838">MKFKSFLFTLLFFARLNSISAQVVSQDINGRPYRLKGAVDVEGSAFLNDDWQKATVKLSNGKTYKDASLKFNLADNELLFKGKDGEPFTFMEPVSEFAITDDLQNIHTYRNDYSFEGESPATYFEVLADGTTQLLKKTTKSIGDFKEYNGPIVKKYVTSVKYYLYKDKKAIQIKPDRKSLLYSLGSKQAELDTYIKNNNLNLKQDADLGKVVVYFNSI</sequence>
<protein>
    <recommendedName>
        <fullName evidence="4">Outer membrane lipoprotein-sorting protein</fullName>
    </recommendedName>
</protein>
<comment type="caution">
    <text evidence="2">The sequence shown here is derived from an EMBL/GenBank/DDBJ whole genome shotgun (WGS) entry which is preliminary data.</text>
</comment>
<feature type="chain" id="PRO_5045764196" description="Outer membrane lipoprotein-sorting protein" evidence="1">
    <location>
        <begin position="22"/>
        <end position="218"/>
    </location>
</feature>
<evidence type="ECO:0000313" key="2">
    <source>
        <dbReference type="EMBL" id="MDT3405227.1"/>
    </source>
</evidence>
<evidence type="ECO:0008006" key="4">
    <source>
        <dbReference type="Google" id="ProtNLM"/>
    </source>
</evidence>
<proteinExistence type="predicted"/>
<evidence type="ECO:0000256" key="1">
    <source>
        <dbReference type="SAM" id="SignalP"/>
    </source>
</evidence>